<organism evidence="2">
    <name type="scientific">marine metagenome</name>
    <dbReference type="NCBI Taxonomy" id="408172"/>
    <lineage>
        <taxon>unclassified sequences</taxon>
        <taxon>metagenomes</taxon>
        <taxon>ecological metagenomes</taxon>
    </lineage>
</organism>
<feature type="non-terminal residue" evidence="2">
    <location>
        <position position="1"/>
    </location>
</feature>
<reference evidence="2" key="1">
    <citation type="submission" date="2018-05" db="EMBL/GenBank/DDBJ databases">
        <authorList>
            <person name="Lanie J.A."/>
            <person name="Ng W.-L."/>
            <person name="Kazmierczak K.M."/>
            <person name="Andrzejewski T.M."/>
            <person name="Davidsen T.M."/>
            <person name="Wayne K.J."/>
            <person name="Tettelin H."/>
            <person name="Glass J.I."/>
            <person name="Rusch D."/>
            <person name="Podicherti R."/>
            <person name="Tsui H.-C.T."/>
            <person name="Winkler M.E."/>
        </authorList>
    </citation>
    <scope>NUCLEOTIDE SEQUENCE</scope>
</reference>
<protein>
    <submittedName>
        <fullName evidence="2">Uncharacterized protein</fullName>
    </submittedName>
</protein>
<evidence type="ECO:0000256" key="1">
    <source>
        <dbReference type="SAM" id="MobiDB-lite"/>
    </source>
</evidence>
<dbReference type="AlphaFoldDB" id="A0A382U3Z7"/>
<dbReference type="EMBL" id="UINC01140977">
    <property type="protein sequence ID" value="SVD28441.1"/>
    <property type="molecule type" value="Genomic_DNA"/>
</dbReference>
<evidence type="ECO:0000313" key="2">
    <source>
        <dbReference type="EMBL" id="SVD28441.1"/>
    </source>
</evidence>
<name>A0A382U3Z7_9ZZZZ</name>
<proteinExistence type="predicted"/>
<feature type="region of interest" description="Disordered" evidence="1">
    <location>
        <begin position="1"/>
        <end position="22"/>
    </location>
</feature>
<gene>
    <name evidence="2" type="ORF">METZ01_LOCUS381295</name>
</gene>
<accession>A0A382U3Z7</accession>
<sequence>EMIRDGQSYAGGIRDANEDLQF</sequence>